<dbReference type="AlphaFoldDB" id="A0A428N3U6"/>
<accession>A0A428N3U6</accession>
<dbReference type="InterPro" id="IPR025110">
    <property type="entry name" value="AMP-bd_C"/>
</dbReference>
<dbReference type="Gene3D" id="3.40.50.980">
    <property type="match status" value="2"/>
</dbReference>
<comment type="caution">
    <text evidence="5">The sequence shown here is derived from an EMBL/GenBank/DDBJ whole genome shotgun (WGS) entry which is preliminary data.</text>
</comment>
<feature type="domain" description="AMP-binding enzyme C-terminal" evidence="4">
    <location>
        <begin position="496"/>
        <end position="571"/>
    </location>
</feature>
<name>A0A428N3U6_9BACI</name>
<dbReference type="EMBL" id="RBVX01000011">
    <property type="protein sequence ID" value="RSL32998.1"/>
    <property type="molecule type" value="Genomic_DNA"/>
</dbReference>
<dbReference type="PROSITE" id="PS00455">
    <property type="entry name" value="AMP_BINDING"/>
    <property type="match status" value="1"/>
</dbReference>
<dbReference type="InterPro" id="IPR050237">
    <property type="entry name" value="ATP-dep_AMP-bd_enzyme"/>
</dbReference>
<dbReference type="Gene3D" id="3.30.300.30">
    <property type="match status" value="1"/>
</dbReference>
<dbReference type="InterPro" id="IPR045851">
    <property type="entry name" value="AMP-bd_C_sf"/>
</dbReference>
<protein>
    <submittedName>
        <fullName evidence="5">Long-chain fatty acid--CoA ligase</fullName>
    </submittedName>
</protein>
<dbReference type="PANTHER" id="PTHR43767">
    <property type="entry name" value="LONG-CHAIN-FATTY-ACID--COA LIGASE"/>
    <property type="match status" value="1"/>
</dbReference>
<feature type="domain" description="AMP-dependent synthetase/ligase" evidence="3">
    <location>
        <begin position="58"/>
        <end position="446"/>
    </location>
</feature>
<gene>
    <name evidence="5" type="ORF">D7Z54_13335</name>
</gene>
<evidence type="ECO:0000313" key="5">
    <source>
        <dbReference type="EMBL" id="RSL32998.1"/>
    </source>
</evidence>
<evidence type="ECO:0000259" key="4">
    <source>
        <dbReference type="Pfam" id="PF13193"/>
    </source>
</evidence>
<evidence type="ECO:0000259" key="3">
    <source>
        <dbReference type="Pfam" id="PF00501"/>
    </source>
</evidence>
<comment type="similarity">
    <text evidence="1">Belongs to the ATP-dependent AMP-binding enzyme family.</text>
</comment>
<dbReference type="Gene3D" id="2.30.38.10">
    <property type="entry name" value="Luciferase, Domain 3"/>
    <property type="match status" value="1"/>
</dbReference>
<keyword evidence="2 5" id="KW-0436">Ligase</keyword>
<keyword evidence="6" id="KW-1185">Reference proteome</keyword>
<dbReference type="Pfam" id="PF13193">
    <property type="entry name" value="AMP-binding_C"/>
    <property type="match status" value="1"/>
</dbReference>
<dbReference type="Proteomes" id="UP000275076">
    <property type="component" value="Unassembled WGS sequence"/>
</dbReference>
<evidence type="ECO:0000256" key="2">
    <source>
        <dbReference type="ARBA" id="ARBA00022598"/>
    </source>
</evidence>
<dbReference type="OrthoDB" id="9803968at2"/>
<reference evidence="5 6" key="1">
    <citation type="submission" date="2018-10" db="EMBL/GenBank/DDBJ databases">
        <title>Draft genome sequence of Bacillus salarius IM0101, isolated from a hypersaline soil in Inner Mongolia, China.</title>
        <authorList>
            <person name="Yamprayoonswat W."/>
            <person name="Boonvisut S."/>
            <person name="Jumpathong W."/>
            <person name="Sittihan S."/>
            <person name="Ruangsuj P."/>
            <person name="Wanthongcharoen S."/>
            <person name="Thongpramul N."/>
            <person name="Pimmason S."/>
            <person name="Yu B."/>
            <person name="Yasawong M."/>
        </authorList>
    </citation>
    <scope>NUCLEOTIDE SEQUENCE [LARGE SCALE GENOMIC DNA]</scope>
    <source>
        <strain evidence="5 6">IM0101</strain>
    </source>
</reference>
<dbReference type="CDD" id="cd05936">
    <property type="entry name" value="FC-FACS_FadD_like"/>
    <property type="match status" value="1"/>
</dbReference>
<dbReference type="Pfam" id="PF00501">
    <property type="entry name" value="AMP-binding"/>
    <property type="match status" value="1"/>
</dbReference>
<dbReference type="NCBIfam" id="NF004837">
    <property type="entry name" value="PRK06187.1"/>
    <property type="match status" value="1"/>
</dbReference>
<evidence type="ECO:0000256" key="1">
    <source>
        <dbReference type="ARBA" id="ARBA00006432"/>
    </source>
</evidence>
<sequence length="585" mass="66277">MNIQYNVVKRRLAFKTIEGKEEDDWLQTNTGNIWFQQYPKDIPSSISYPKTSLPGILKTSAAAFPNHKAMSFHGNQWTYDELIKKVAAFSNELRNLGVTKGDRVAIMLPNTPQSVISYYGALMAGAIVVQTNPLYVERELEHQLIDSGAKVIVCLDMLFPRVMGVMDKTELEHVIVTGIKDALAFPKKMLYPLSQRRSKQIKVRINYDENIHRFEKLMQQGSQITPEVEIDPKEDLALLQYTGGTTGPAKGVMLTHFNLVANTTQCLQWMHKLEKGREKTLAVLPFFHVYGMTVSMNLSIMHAAELVILPKFDPEEALKTIEKERVTLFPGAPTMYIGLLNQENINQYDLSSIQACISGSASLPREVQQQFETITGGKLVEGYGLTESSPVTHCNLIWGRRKDGSIGLPWPDTQAGVLSQETGEFAEHGEVGEIIVRGPQVMKGYWRRPEETGMTFRNDWLLTGDMGYMDEDGYFYIVDRKKDMIIAGGFNIYPREIEEVLYEHHAVQEAVVIGVPDQYRGETVKAVIVKKEGEPLKEEDLDAFSRHRLAPFKVPRAYEFRDELPKTSVGKILKRVLVEEEQKQN</sequence>
<dbReference type="InterPro" id="IPR000873">
    <property type="entry name" value="AMP-dep_synth/lig_dom"/>
</dbReference>
<dbReference type="InterPro" id="IPR020845">
    <property type="entry name" value="AMP-binding_CS"/>
</dbReference>
<organism evidence="5 6">
    <name type="scientific">Salibacterium salarium</name>
    <dbReference type="NCBI Taxonomy" id="284579"/>
    <lineage>
        <taxon>Bacteria</taxon>
        <taxon>Bacillati</taxon>
        <taxon>Bacillota</taxon>
        <taxon>Bacilli</taxon>
        <taxon>Bacillales</taxon>
        <taxon>Bacillaceae</taxon>
    </lineage>
</organism>
<dbReference type="FunFam" id="3.30.300.30:FF:000008">
    <property type="entry name" value="2,3-dihydroxybenzoate-AMP ligase"/>
    <property type="match status" value="1"/>
</dbReference>
<evidence type="ECO:0000313" key="6">
    <source>
        <dbReference type="Proteomes" id="UP000275076"/>
    </source>
</evidence>
<dbReference type="GO" id="GO:0016877">
    <property type="term" value="F:ligase activity, forming carbon-sulfur bonds"/>
    <property type="evidence" value="ECO:0007669"/>
    <property type="project" value="UniProtKB-ARBA"/>
</dbReference>
<dbReference type="SUPFAM" id="SSF56801">
    <property type="entry name" value="Acetyl-CoA synthetase-like"/>
    <property type="match status" value="1"/>
</dbReference>
<dbReference type="PANTHER" id="PTHR43767:SF9">
    <property type="entry name" value="LONG-CHAIN-FATTY-ACID--COA LIGASE"/>
    <property type="match status" value="1"/>
</dbReference>
<proteinExistence type="inferred from homology"/>
<dbReference type="FunFam" id="3.40.50.12780:FF:000003">
    <property type="entry name" value="Long-chain-fatty-acid--CoA ligase FadD"/>
    <property type="match status" value="1"/>
</dbReference>